<reference evidence="2 3" key="1">
    <citation type="submission" date="2017-11" db="EMBL/GenBank/DDBJ databases">
        <title>Draft Genome Sequence of Sporolactobacillus inulinus NBRC 111894 Isolated from Koso, a Japanese Sugar-Vegetable Fermented Beverage.</title>
        <authorList>
            <person name="Chiou T.Y."/>
            <person name="Oshima K."/>
            <person name="Suda W."/>
            <person name="Hattori M."/>
            <person name="Takahashi T."/>
        </authorList>
    </citation>
    <scope>NUCLEOTIDE SEQUENCE [LARGE SCALE GENOMIC DNA]</scope>
    <source>
        <strain evidence="2 3">NBRC111894</strain>
    </source>
</reference>
<accession>A0A4Y1Z7W9</accession>
<organism evidence="2 3">
    <name type="scientific">Sporolactobacillus inulinus</name>
    <dbReference type="NCBI Taxonomy" id="2078"/>
    <lineage>
        <taxon>Bacteria</taxon>
        <taxon>Bacillati</taxon>
        <taxon>Bacillota</taxon>
        <taxon>Bacilli</taxon>
        <taxon>Bacillales</taxon>
        <taxon>Sporolactobacillaceae</taxon>
        <taxon>Sporolactobacillus</taxon>
    </lineage>
</organism>
<gene>
    <name evidence="2" type="ORF">NBRC111894_683</name>
</gene>
<sequence length="43" mass="5152">MMQLERIDQRQTAHRKIGIGRIYLWYFNPLCAAGAILQKMRFL</sequence>
<dbReference type="EMBL" id="BEXB01000003">
    <property type="protein sequence ID" value="GAY75129.1"/>
    <property type="molecule type" value="Genomic_DNA"/>
</dbReference>
<dbReference type="AlphaFoldDB" id="A0A4Y1Z7W9"/>
<protein>
    <submittedName>
        <fullName evidence="2">Uncharacterized protein</fullName>
    </submittedName>
</protein>
<dbReference type="Proteomes" id="UP000319716">
    <property type="component" value="Unassembled WGS sequence"/>
</dbReference>
<keyword evidence="1" id="KW-1133">Transmembrane helix</keyword>
<keyword evidence="1" id="KW-0472">Membrane</keyword>
<comment type="caution">
    <text evidence="2">The sequence shown here is derived from an EMBL/GenBank/DDBJ whole genome shotgun (WGS) entry which is preliminary data.</text>
</comment>
<evidence type="ECO:0000313" key="3">
    <source>
        <dbReference type="Proteomes" id="UP000319716"/>
    </source>
</evidence>
<proteinExistence type="predicted"/>
<evidence type="ECO:0000313" key="2">
    <source>
        <dbReference type="EMBL" id="GAY75129.1"/>
    </source>
</evidence>
<feature type="transmembrane region" description="Helical" evidence="1">
    <location>
        <begin position="21"/>
        <end position="38"/>
    </location>
</feature>
<keyword evidence="1" id="KW-0812">Transmembrane</keyword>
<evidence type="ECO:0000256" key="1">
    <source>
        <dbReference type="SAM" id="Phobius"/>
    </source>
</evidence>
<name>A0A4Y1Z7W9_9BACL</name>